<keyword evidence="7" id="KW-1185">Reference proteome</keyword>
<dbReference type="AlphaFoldDB" id="A0AA86P7L3"/>
<dbReference type="EMBL" id="CATOUU010000499">
    <property type="protein sequence ID" value="CAI9931943.1"/>
    <property type="molecule type" value="Genomic_DNA"/>
</dbReference>
<evidence type="ECO:0000256" key="2">
    <source>
        <dbReference type="SAM" id="Phobius"/>
    </source>
</evidence>
<dbReference type="EMBL" id="CATOUU010000531">
    <property type="protein sequence ID" value="CAI9933301.1"/>
    <property type="molecule type" value="Genomic_DNA"/>
</dbReference>
<evidence type="ECO:0000313" key="5">
    <source>
        <dbReference type="EMBL" id="CAL5973671.1"/>
    </source>
</evidence>
<dbReference type="Proteomes" id="UP001642409">
    <property type="component" value="Unassembled WGS sequence"/>
</dbReference>
<evidence type="ECO:0000313" key="3">
    <source>
        <dbReference type="EMBL" id="CAI9931943.1"/>
    </source>
</evidence>
<gene>
    <name evidence="3" type="ORF">HINF_LOCUS19588</name>
    <name evidence="4" type="ORF">HINF_LOCUS20946</name>
    <name evidence="5" type="ORF">HINF_LOCUS2492</name>
    <name evidence="6" type="ORF">HINF_LOCUS30977</name>
</gene>
<dbReference type="EMBL" id="CAXDID020000102">
    <property type="protein sequence ID" value="CAL6026708.1"/>
    <property type="molecule type" value="Genomic_DNA"/>
</dbReference>
<feature type="transmembrane region" description="Helical" evidence="2">
    <location>
        <begin position="97"/>
        <end position="117"/>
    </location>
</feature>
<evidence type="ECO:0000313" key="4">
    <source>
        <dbReference type="EMBL" id="CAI9933301.1"/>
    </source>
</evidence>
<name>A0AA86P7L3_9EUKA</name>
<evidence type="ECO:0000313" key="6">
    <source>
        <dbReference type="EMBL" id="CAL6026708.1"/>
    </source>
</evidence>
<proteinExistence type="predicted"/>
<feature type="compositionally biased region" description="Acidic residues" evidence="1">
    <location>
        <begin position="1"/>
        <end position="20"/>
    </location>
</feature>
<keyword evidence="2" id="KW-0472">Membrane</keyword>
<reference evidence="5 7" key="2">
    <citation type="submission" date="2024-07" db="EMBL/GenBank/DDBJ databases">
        <authorList>
            <person name="Akdeniz Z."/>
        </authorList>
    </citation>
    <scope>NUCLEOTIDE SEQUENCE [LARGE SCALE GENOMIC DNA]</scope>
</reference>
<keyword evidence="2" id="KW-1133">Transmembrane helix</keyword>
<reference evidence="4" key="1">
    <citation type="submission" date="2023-06" db="EMBL/GenBank/DDBJ databases">
        <authorList>
            <person name="Kurt Z."/>
        </authorList>
    </citation>
    <scope>NUCLEOTIDE SEQUENCE</scope>
</reference>
<evidence type="ECO:0000256" key="1">
    <source>
        <dbReference type="SAM" id="MobiDB-lite"/>
    </source>
</evidence>
<sequence>MFEQSEEESENSSSVDESEQVESTNDTNDYDNRQLHALLENPRLKIEDIESTIIYVNKILECKDFLNPNPNHNSVGCEKRIKPTTEKIFRNMAKSVVILYNQYNIISFIYCLYQLIFKLFKFLQYHLAQWQ</sequence>
<keyword evidence="2" id="KW-0812">Transmembrane</keyword>
<dbReference type="EMBL" id="CAXDID020000004">
    <property type="protein sequence ID" value="CAL5973671.1"/>
    <property type="molecule type" value="Genomic_DNA"/>
</dbReference>
<comment type="caution">
    <text evidence="4">The sequence shown here is derived from an EMBL/GenBank/DDBJ whole genome shotgun (WGS) entry which is preliminary data.</text>
</comment>
<accession>A0AA86P7L3</accession>
<organism evidence="4">
    <name type="scientific">Hexamita inflata</name>
    <dbReference type="NCBI Taxonomy" id="28002"/>
    <lineage>
        <taxon>Eukaryota</taxon>
        <taxon>Metamonada</taxon>
        <taxon>Diplomonadida</taxon>
        <taxon>Hexamitidae</taxon>
        <taxon>Hexamitinae</taxon>
        <taxon>Hexamita</taxon>
    </lineage>
</organism>
<evidence type="ECO:0000313" key="7">
    <source>
        <dbReference type="Proteomes" id="UP001642409"/>
    </source>
</evidence>
<protein>
    <submittedName>
        <fullName evidence="5">Hypothetical_protein</fullName>
    </submittedName>
</protein>
<feature type="region of interest" description="Disordered" evidence="1">
    <location>
        <begin position="1"/>
        <end position="33"/>
    </location>
</feature>